<organism evidence="1 2">
    <name type="scientific">Candidatus Scatousia excrementipullorum</name>
    <dbReference type="NCBI Taxonomy" id="2840936"/>
    <lineage>
        <taxon>Bacteria</taxon>
        <taxon>Candidatus Scatousia</taxon>
    </lineage>
</organism>
<dbReference type="AlphaFoldDB" id="A0A9D9DRK5"/>
<accession>A0A9D9DRK5</accession>
<dbReference type="Proteomes" id="UP000823632">
    <property type="component" value="Unassembled WGS sequence"/>
</dbReference>
<evidence type="ECO:0000313" key="2">
    <source>
        <dbReference type="Proteomes" id="UP000823632"/>
    </source>
</evidence>
<protein>
    <submittedName>
        <fullName evidence="1">Uncharacterized protein</fullName>
    </submittedName>
</protein>
<reference evidence="1" key="2">
    <citation type="journal article" date="2021" name="PeerJ">
        <title>Extensive microbial diversity within the chicken gut microbiome revealed by metagenomics and culture.</title>
        <authorList>
            <person name="Gilroy R."/>
            <person name="Ravi A."/>
            <person name="Getino M."/>
            <person name="Pursley I."/>
            <person name="Horton D.L."/>
            <person name="Alikhan N.F."/>
            <person name="Baker D."/>
            <person name="Gharbi K."/>
            <person name="Hall N."/>
            <person name="Watson M."/>
            <person name="Adriaenssens E.M."/>
            <person name="Foster-Nyarko E."/>
            <person name="Jarju S."/>
            <person name="Secka A."/>
            <person name="Antonio M."/>
            <person name="Oren A."/>
            <person name="Chaudhuri R.R."/>
            <person name="La Ragione R."/>
            <person name="Hildebrand F."/>
            <person name="Pallen M.J."/>
        </authorList>
    </citation>
    <scope>NUCLEOTIDE SEQUENCE</scope>
    <source>
        <strain evidence="1">10192</strain>
    </source>
</reference>
<sequence>MKIPQIFTPKTYSVDRHNLRYLLSNLPTKRNGNILTTKLSTQDGNLFDLRGIGGETVIEIGKSKLEVNTVNGKVLSYKKPFFKSLKKLVNQATEFVTFLSNNFKNPDKVKKSTLETLTFTKEQAKKLFDSGKKFNG</sequence>
<evidence type="ECO:0000313" key="1">
    <source>
        <dbReference type="EMBL" id="MBO8429959.1"/>
    </source>
</evidence>
<name>A0A9D9DRK5_9BACT</name>
<comment type="caution">
    <text evidence="1">The sequence shown here is derived from an EMBL/GenBank/DDBJ whole genome shotgun (WGS) entry which is preliminary data.</text>
</comment>
<proteinExistence type="predicted"/>
<reference evidence="1" key="1">
    <citation type="submission" date="2020-10" db="EMBL/GenBank/DDBJ databases">
        <authorList>
            <person name="Gilroy R."/>
        </authorList>
    </citation>
    <scope>NUCLEOTIDE SEQUENCE</scope>
    <source>
        <strain evidence="1">10192</strain>
    </source>
</reference>
<dbReference type="EMBL" id="JADIND010000023">
    <property type="protein sequence ID" value="MBO8429959.1"/>
    <property type="molecule type" value="Genomic_DNA"/>
</dbReference>
<gene>
    <name evidence="1" type="ORF">IAC76_01095</name>
</gene>